<feature type="transmembrane region" description="Helical" evidence="7">
    <location>
        <begin position="223"/>
        <end position="248"/>
    </location>
</feature>
<comment type="subcellular location">
    <subcellularLocation>
        <location evidence="1">Cell membrane</location>
        <topology evidence="1">Multi-pass membrane protein</topology>
    </subcellularLocation>
</comment>
<sequence length="415" mass="43308">MKSHSATGFRVFRHVAFRYYFASRFLSTFAIQVISVAVGWQVYDVTRDAFSLGLIGLVQFMPALLLFPVTGSVADRYSRRMIFGICCLVGLAASAGLAILAMPGCFSLPLIYALLLVLGIMRAFLNPAMQSLAPSLVPAQNLASAVAWMSSSAKTAQIVGPVAGGFIYLLGAVAPYLASTVLFALASLTVFAITETVERTTAKAAANWETLTAGLRYIMTEKVVLGAVSLDMFAILLGGAVALMPVFASDVLQLGPSTLGLLRGAPAIGGVGMAFVLALRPVRKNAGRLMLASVGVFGLATVVFGISRSSWLSIAALVVLGAADMFSVYVRSSLIALWTPDPLRGRVNAVNQVFISASNEIGAFRAGMMAGAIGAVPTVLFGGAGTLAVAGLWFRLFPALASVRSLAAPHNSANS</sequence>
<accession>A0A1C7P309</accession>
<evidence type="ECO:0000259" key="8">
    <source>
        <dbReference type="PROSITE" id="PS50850"/>
    </source>
</evidence>
<keyword evidence="4 7" id="KW-0812">Transmembrane</keyword>
<evidence type="ECO:0000256" key="1">
    <source>
        <dbReference type="ARBA" id="ARBA00004651"/>
    </source>
</evidence>
<evidence type="ECO:0000256" key="2">
    <source>
        <dbReference type="ARBA" id="ARBA00022448"/>
    </source>
</evidence>
<dbReference type="GO" id="GO:0022857">
    <property type="term" value="F:transmembrane transporter activity"/>
    <property type="evidence" value="ECO:0007669"/>
    <property type="project" value="InterPro"/>
</dbReference>
<dbReference type="InterPro" id="IPR036259">
    <property type="entry name" value="MFS_trans_sf"/>
</dbReference>
<keyword evidence="3" id="KW-1003">Cell membrane</keyword>
<dbReference type="RefSeq" id="WP_068953862.1">
    <property type="nucleotide sequence ID" value="NZ_LGLV01000006.1"/>
</dbReference>
<feature type="transmembrane region" description="Helical" evidence="7">
    <location>
        <begin position="260"/>
        <end position="279"/>
    </location>
</feature>
<dbReference type="GO" id="GO:0005886">
    <property type="term" value="C:plasma membrane"/>
    <property type="evidence" value="ECO:0007669"/>
    <property type="project" value="UniProtKB-SubCell"/>
</dbReference>
<comment type="caution">
    <text evidence="9">The sequence shown here is derived from an EMBL/GenBank/DDBJ whole genome shotgun (WGS) entry which is preliminary data.</text>
</comment>
<feature type="transmembrane region" description="Helical" evidence="7">
    <location>
        <begin position="166"/>
        <end position="193"/>
    </location>
</feature>
<organism evidence="9 10">
    <name type="scientific">Pararhizobium polonicum</name>
    <dbReference type="NCBI Taxonomy" id="1612624"/>
    <lineage>
        <taxon>Bacteria</taxon>
        <taxon>Pseudomonadati</taxon>
        <taxon>Pseudomonadota</taxon>
        <taxon>Alphaproteobacteria</taxon>
        <taxon>Hyphomicrobiales</taxon>
        <taxon>Rhizobiaceae</taxon>
        <taxon>Rhizobium/Agrobacterium group</taxon>
        <taxon>Pararhizobium</taxon>
    </lineage>
</organism>
<feature type="domain" description="Major facilitator superfamily (MFS) profile" evidence="8">
    <location>
        <begin position="16"/>
        <end position="403"/>
    </location>
</feature>
<dbReference type="Pfam" id="PF05977">
    <property type="entry name" value="MFS_3"/>
    <property type="match status" value="1"/>
</dbReference>
<evidence type="ECO:0000313" key="9">
    <source>
        <dbReference type="EMBL" id="OBZ95619.1"/>
    </source>
</evidence>
<feature type="transmembrane region" description="Helical" evidence="7">
    <location>
        <begin position="21"/>
        <end position="43"/>
    </location>
</feature>
<dbReference type="CDD" id="cd06173">
    <property type="entry name" value="MFS_MefA_like"/>
    <property type="match status" value="1"/>
</dbReference>
<keyword evidence="5 7" id="KW-1133">Transmembrane helix</keyword>
<gene>
    <name evidence="9" type="ORF">ADU59_09520</name>
</gene>
<reference evidence="9 10" key="1">
    <citation type="journal article" date="2016" name="Syst. Appl. Microbiol.">
        <title>Pararhizobium polonicum sp. nov. isolated from tumors on stone fruit rootstocks.</title>
        <authorList>
            <person name="Pulawska J."/>
            <person name="Kuzmanovic N."/>
            <person name="Willems A."/>
            <person name="Pothier J.F."/>
        </authorList>
    </citation>
    <scope>NUCLEOTIDE SEQUENCE [LARGE SCALE GENOMIC DNA]</scope>
    <source>
        <strain evidence="9 10">F5.1</strain>
    </source>
</reference>
<proteinExistence type="predicted"/>
<feature type="transmembrane region" description="Helical" evidence="7">
    <location>
        <begin position="286"/>
        <end position="306"/>
    </location>
</feature>
<dbReference type="Proteomes" id="UP000093111">
    <property type="component" value="Unassembled WGS sequence"/>
</dbReference>
<evidence type="ECO:0000256" key="6">
    <source>
        <dbReference type="ARBA" id="ARBA00023136"/>
    </source>
</evidence>
<protein>
    <submittedName>
        <fullName evidence="9">MFS transporter</fullName>
    </submittedName>
</protein>
<name>A0A1C7P309_9HYPH</name>
<evidence type="ECO:0000256" key="7">
    <source>
        <dbReference type="SAM" id="Phobius"/>
    </source>
</evidence>
<evidence type="ECO:0000313" key="10">
    <source>
        <dbReference type="Proteomes" id="UP000093111"/>
    </source>
</evidence>
<dbReference type="OrthoDB" id="7283966at2"/>
<dbReference type="AlphaFoldDB" id="A0A1C7P309"/>
<evidence type="ECO:0000256" key="4">
    <source>
        <dbReference type="ARBA" id="ARBA00022692"/>
    </source>
</evidence>
<feature type="transmembrane region" description="Helical" evidence="7">
    <location>
        <begin position="81"/>
        <end position="100"/>
    </location>
</feature>
<keyword evidence="10" id="KW-1185">Reference proteome</keyword>
<dbReference type="PANTHER" id="PTHR23513:SF9">
    <property type="entry name" value="ENTEROBACTIN EXPORTER ENTS"/>
    <property type="match status" value="1"/>
</dbReference>
<dbReference type="SUPFAM" id="SSF103473">
    <property type="entry name" value="MFS general substrate transporter"/>
    <property type="match status" value="1"/>
</dbReference>
<feature type="transmembrane region" description="Helical" evidence="7">
    <location>
        <begin position="132"/>
        <end position="151"/>
    </location>
</feature>
<dbReference type="Gene3D" id="1.20.1250.20">
    <property type="entry name" value="MFS general substrate transporter like domains"/>
    <property type="match status" value="1"/>
</dbReference>
<evidence type="ECO:0000256" key="3">
    <source>
        <dbReference type="ARBA" id="ARBA00022475"/>
    </source>
</evidence>
<keyword evidence="2" id="KW-0813">Transport</keyword>
<keyword evidence="6 7" id="KW-0472">Membrane</keyword>
<feature type="transmembrane region" description="Helical" evidence="7">
    <location>
        <begin position="106"/>
        <end position="125"/>
    </location>
</feature>
<evidence type="ECO:0000256" key="5">
    <source>
        <dbReference type="ARBA" id="ARBA00022989"/>
    </source>
</evidence>
<dbReference type="PROSITE" id="PS50850">
    <property type="entry name" value="MFS"/>
    <property type="match status" value="1"/>
</dbReference>
<dbReference type="EMBL" id="LGLV01000006">
    <property type="protein sequence ID" value="OBZ95619.1"/>
    <property type="molecule type" value="Genomic_DNA"/>
</dbReference>
<dbReference type="PANTHER" id="PTHR23513">
    <property type="entry name" value="INTEGRAL MEMBRANE EFFLUX PROTEIN-RELATED"/>
    <property type="match status" value="1"/>
</dbReference>
<feature type="transmembrane region" description="Helical" evidence="7">
    <location>
        <begin position="372"/>
        <end position="394"/>
    </location>
</feature>
<feature type="transmembrane region" description="Helical" evidence="7">
    <location>
        <begin position="49"/>
        <end position="69"/>
    </location>
</feature>
<dbReference type="InterPro" id="IPR010290">
    <property type="entry name" value="TM_effector"/>
</dbReference>
<dbReference type="InterPro" id="IPR020846">
    <property type="entry name" value="MFS_dom"/>
</dbReference>
<feature type="transmembrane region" description="Helical" evidence="7">
    <location>
        <begin position="312"/>
        <end position="330"/>
    </location>
</feature>